<evidence type="ECO:0000256" key="1">
    <source>
        <dbReference type="SAM" id="MobiDB-lite"/>
    </source>
</evidence>
<reference evidence="2" key="1">
    <citation type="submission" date="2021-02" db="EMBL/GenBank/DDBJ databases">
        <title>Comparative genomics reveals that relaxation of natural selection precedes convergent phenotypic evolution of cavefish.</title>
        <authorList>
            <person name="Peng Z."/>
        </authorList>
    </citation>
    <scope>NUCLEOTIDE SEQUENCE</scope>
    <source>
        <tissue evidence="2">Muscle</tissue>
    </source>
</reference>
<organism evidence="2 3">
    <name type="scientific">Triplophysa rosa</name>
    <name type="common">Cave loach</name>
    <dbReference type="NCBI Taxonomy" id="992332"/>
    <lineage>
        <taxon>Eukaryota</taxon>
        <taxon>Metazoa</taxon>
        <taxon>Chordata</taxon>
        <taxon>Craniata</taxon>
        <taxon>Vertebrata</taxon>
        <taxon>Euteleostomi</taxon>
        <taxon>Actinopterygii</taxon>
        <taxon>Neopterygii</taxon>
        <taxon>Teleostei</taxon>
        <taxon>Ostariophysi</taxon>
        <taxon>Cypriniformes</taxon>
        <taxon>Nemacheilidae</taxon>
        <taxon>Triplophysa</taxon>
    </lineage>
</organism>
<sequence>VILVYAHSDSKILQEAQVFNVSSRVKQTNAKRKKKHLGSDTEIIQEAQVCLPQEDLEEHRLSTTHQPGRRGEGTTAVKRNRKGKTTTLRPETRVTLGSRKSKGAASVINPKSTQFTPTTDTPEQSLSPHGWVETGLPVEAAFDSKGYSESAGGAEDAEHSSSVKKIKQTSKSKRKTVEIQKDDETKYRVFEDNTATSKQYTFNLQKKKKTKEIAETTESQNTKVKTKKKKKGQPAFVVGKPRTQEVEWKAIRVDESERQTPETYERETYEEFYYATHQREVLSHNTDDDDDELDKSVSQEQKYTDSEDDMDADTDSVSTEAHEAQDSPRSAYTAQRSHYSQFSVRSHPSTHQLSQSSHRTTSVGMVAQCSPAPLSLIHLPPQTAQHPATDPTKSQSGNNVKSSEEPNAKKQVDTKAAALAKRAERQRLEVERKRKGKEEEKRRQQEKEATEERVRMELEEEQNKRADEARLRKIREEEERQRRQREEMEIQRRVQAEKERERRRQEEKKRLVERLQKERQDEEKRQAGKYIPAQILLLIG</sequence>
<feature type="compositionally biased region" description="Basic and acidic residues" evidence="1">
    <location>
        <begin position="294"/>
        <end position="305"/>
    </location>
</feature>
<feature type="compositionally biased region" description="Polar residues" evidence="1">
    <location>
        <begin position="382"/>
        <end position="401"/>
    </location>
</feature>
<protein>
    <submittedName>
        <fullName evidence="2">Trichohyalin-like</fullName>
    </submittedName>
</protein>
<gene>
    <name evidence="2" type="ORF">IRJ41_007112</name>
</gene>
<feature type="compositionally biased region" description="Basic and acidic residues" evidence="1">
    <location>
        <begin position="421"/>
        <end position="526"/>
    </location>
</feature>
<dbReference type="PANTHER" id="PTHR21937">
    <property type="entry name" value="CCDC66 DOMAIN-CONTAINING PROTEIN"/>
    <property type="match status" value="1"/>
</dbReference>
<feature type="non-terminal residue" evidence="2">
    <location>
        <position position="540"/>
    </location>
</feature>
<feature type="compositionally biased region" description="Basic and acidic residues" evidence="1">
    <location>
        <begin position="402"/>
        <end position="413"/>
    </location>
</feature>
<name>A0A9W7W9Y8_TRIRA</name>
<proteinExistence type="predicted"/>
<comment type="caution">
    <text evidence="2">The sequence shown here is derived from an EMBL/GenBank/DDBJ whole genome shotgun (WGS) entry which is preliminary data.</text>
</comment>
<feature type="region of interest" description="Disordered" evidence="1">
    <location>
        <begin position="60"/>
        <end position="131"/>
    </location>
</feature>
<feature type="compositionally biased region" description="Polar residues" evidence="1">
    <location>
        <begin position="327"/>
        <end position="363"/>
    </location>
</feature>
<dbReference type="AlphaFoldDB" id="A0A9W7W9Y8"/>
<dbReference type="Pfam" id="PF15709">
    <property type="entry name" value="DUF4670"/>
    <property type="match status" value="1"/>
</dbReference>
<accession>A0A9W7W9Y8</accession>
<dbReference type="InterPro" id="IPR031440">
    <property type="entry name" value="DUF4670"/>
</dbReference>
<evidence type="ECO:0000313" key="2">
    <source>
        <dbReference type="EMBL" id="KAI7790458.1"/>
    </source>
</evidence>
<feature type="compositionally biased region" description="Basic residues" evidence="1">
    <location>
        <begin position="162"/>
        <end position="174"/>
    </location>
</feature>
<feature type="region of interest" description="Disordered" evidence="1">
    <location>
        <begin position="204"/>
        <end position="239"/>
    </location>
</feature>
<evidence type="ECO:0000313" key="3">
    <source>
        <dbReference type="Proteomes" id="UP001059041"/>
    </source>
</evidence>
<feature type="region of interest" description="Disordered" evidence="1">
    <location>
        <begin position="279"/>
        <end position="531"/>
    </location>
</feature>
<feature type="region of interest" description="Disordered" evidence="1">
    <location>
        <begin position="146"/>
        <end position="183"/>
    </location>
</feature>
<dbReference type="EMBL" id="JAFHDT010000111">
    <property type="protein sequence ID" value="KAI7790458.1"/>
    <property type="molecule type" value="Genomic_DNA"/>
</dbReference>
<keyword evidence="3" id="KW-1185">Reference proteome</keyword>
<feature type="compositionally biased region" description="Polar residues" evidence="1">
    <location>
        <begin position="109"/>
        <end position="127"/>
    </location>
</feature>
<dbReference type="Proteomes" id="UP001059041">
    <property type="component" value="Unassembled WGS sequence"/>
</dbReference>
<dbReference type="PANTHER" id="PTHR21937:SF5">
    <property type="entry name" value="GENE 973-RELATED"/>
    <property type="match status" value="1"/>
</dbReference>